<feature type="non-terminal residue" evidence="2">
    <location>
        <position position="1"/>
    </location>
</feature>
<feature type="region of interest" description="Disordered" evidence="1">
    <location>
        <begin position="36"/>
        <end position="86"/>
    </location>
</feature>
<feature type="non-terminal residue" evidence="2">
    <location>
        <position position="86"/>
    </location>
</feature>
<organism evidence="2">
    <name type="scientific">Macaca mulatta</name>
    <name type="common">Rhesus macaque</name>
    <dbReference type="NCBI Taxonomy" id="9544"/>
    <lineage>
        <taxon>Eukaryota</taxon>
        <taxon>Metazoa</taxon>
        <taxon>Chordata</taxon>
        <taxon>Craniata</taxon>
        <taxon>Vertebrata</taxon>
        <taxon>Euteleostomi</taxon>
        <taxon>Mammalia</taxon>
        <taxon>Eutheria</taxon>
        <taxon>Euarchontoglires</taxon>
        <taxon>Primates</taxon>
        <taxon>Haplorrhini</taxon>
        <taxon>Catarrhini</taxon>
        <taxon>Cercopithecidae</taxon>
        <taxon>Cercopithecinae</taxon>
        <taxon>Macaca</taxon>
    </lineage>
</organism>
<name>H9FD25_MACMU</name>
<reference evidence="2" key="1">
    <citation type="journal article" date="2014" name="Biol. Direct">
        <title>A new rhesus macaque assembly and annotation for next-generation sequencing analyses.</title>
        <authorList>
            <person name="Zimin A.V."/>
            <person name="Cornish A.S."/>
            <person name="Maudhoo M.D."/>
            <person name="Gibbs R.M."/>
            <person name="Zhang X."/>
            <person name="Pandey S."/>
            <person name="Meehan D.T."/>
            <person name="Wipfler K."/>
            <person name="Bosinger S.E."/>
            <person name="Johnson Z.P."/>
            <person name="Tharp G.K."/>
            <person name="Marcais G."/>
            <person name="Roberts M."/>
            <person name="Ferguson B."/>
            <person name="Fox H.S."/>
            <person name="Treangen T."/>
            <person name="Salzberg S.L."/>
            <person name="Yorke J.A."/>
            <person name="Norgren R.B.Jr."/>
        </authorList>
    </citation>
    <scope>NUCLEOTIDE SEQUENCE</scope>
    <source>
        <tissue evidence="2">Caudate</tissue>
    </source>
</reference>
<gene>
    <name evidence="2" type="primary">FAM131C</name>
</gene>
<accession>H9FD25</accession>
<proteinExistence type="evidence at transcript level"/>
<sequence length="86" mass="9142">TRNCTPRTAPRASSSSKIWRASTFRTAFPVAPRRMTAFRPSPRPASPLRAVPHWRSPPAPLASHSPPAQSCSISGGGPGTKDPRVG</sequence>
<dbReference type="AlphaFoldDB" id="H9FD25"/>
<protein>
    <submittedName>
        <fullName evidence="2">Protein FAM131C</fullName>
    </submittedName>
</protein>
<evidence type="ECO:0000313" key="2">
    <source>
        <dbReference type="EMBL" id="AFE72534.1"/>
    </source>
</evidence>
<dbReference type="EMBL" id="JU328778">
    <property type="protein sequence ID" value="AFE72534.1"/>
    <property type="molecule type" value="mRNA"/>
</dbReference>
<evidence type="ECO:0000256" key="1">
    <source>
        <dbReference type="SAM" id="MobiDB-lite"/>
    </source>
</evidence>